<sequence>MSENVKYLGRQIGIVLLVLLLAAVIFAVGLMIGYGVIGSGKGSILSADTWQEILRKFTGE</sequence>
<organism evidence="2 3">
    <name type="scientific">Streptococcus panodentis</name>
    <dbReference type="NCBI Taxonomy" id="1581472"/>
    <lineage>
        <taxon>Bacteria</taxon>
        <taxon>Bacillati</taxon>
        <taxon>Bacillota</taxon>
        <taxon>Bacilli</taxon>
        <taxon>Lactobacillales</taxon>
        <taxon>Streptococcaceae</taxon>
        <taxon>Streptococcus</taxon>
    </lineage>
</organism>
<keyword evidence="2" id="KW-0804">Transcription</keyword>
<dbReference type="Pfam" id="PF11772">
    <property type="entry name" value="EpuA"/>
    <property type="match status" value="1"/>
</dbReference>
<gene>
    <name evidence="2" type="ORF">DHL47_02010</name>
</gene>
<dbReference type="Proteomes" id="UP001519349">
    <property type="component" value="Unassembled WGS sequence"/>
</dbReference>
<name>A0ABS5AV25_9STRE</name>
<feature type="transmembrane region" description="Helical" evidence="1">
    <location>
        <begin position="12"/>
        <end position="37"/>
    </location>
</feature>
<accession>A0ABS5AV25</accession>
<keyword evidence="1" id="KW-1133">Transmembrane helix</keyword>
<keyword evidence="1" id="KW-0812">Transmembrane</keyword>
<reference evidence="2 3" key="1">
    <citation type="submission" date="2018-05" db="EMBL/GenBank/DDBJ databases">
        <title>Draft genome sequence of Streptococcus panodentis CCUG 70867T.</title>
        <authorList>
            <person name="Salva-Serra F."/>
            <person name="Mendez V."/>
            <person name="Jaen-Luchoro D."/>
            <person name="Gonzales-Siles L."/>
            <person name="Karlsson R."/>
            <person name="Engstrom-Jakobsson H."/>
            <person name="Busquets A."/>
            <person name="Gomila M."/>
            <person name="Pineiro-Iglesias B."/>
            <person name="Bennasar-Figueras A."/>
            <person name="Seeger M."/>
            <person name="Moore E."/>
        </authorList>
    </citation>
    <scope>NUCLEOTIDE SEQUENCE [LARGE SCALE GENOMIC DNA]</scope>
    <source>
        <strain evidence="2 3">CCUG 70867</strain>
    </source>
</reference>
<keyword evidence="3" id="KW-1185">Reference proteome</keyword>
<dbReference type="EMBL" id="QFAY01000003">
    <property type="protein sequence ID" value="MBP2620126.1"/>
    <property type="molecule type" value="Genomic_DNA"/>
</dbReference>
<dbReference type="GO" id="GO:0000428">
    <property type="term" value="C:DNA-directed RNA polymerase complex"/>
    <property type="evidence" value="ECO:0007669"/>
    <property type="project" value="UniProtKB-KW"/>
</dbReference>
<dbReference type="InterPro" id="IPR024596">
    <property type="entry name" value="RNApol_su_b/EpuA"/>
</dbReference>
<keyword evidence="1" id="KW-0472">Membrane</keyword>
<evidence type="ECO:0000313" key="2">
    <source>
        <dbReference type="EMBL" id="MBP2620126.1"/>
    </source>
</evidence>
<proteinExistence type="predicted"/>
<evidence type="ECO:0000313" key="3">
    <source>
        <dbReference type="Proteomes" id="UP001519349"/>
    </source>
</evidence>
<evidence type="ECO:0000256" key="1">
    <source>
        <dbReference type="SAM" id="Phobius"/>
    </source>
</evidence>
<protein>
    <submittedName>
        <fullName evidence="2">DNA-directed RNA polymerase subunit beta</fullName>
    </submittedName>
</protein>
<comment type="caution">
    <text evidence="2">The sequence shown here is derived from an EMBL/GenBank/DDBJ whole genome shotgun (WGS) entry which is preliminary data.</text>
</comment>
<dbReference type="RefSeq" id="WP_128836879.1">
    <property type="nucleotide sequence ID" value="NZ_QFAY01000003.1"/>
</dbReference>
<keyword evidence="2" id="KW-0240">DNA-directed RNA polymerase</keyword>